<feature type="region of interest" description="Disordered" evidence="1">
    <location>
        <begin position="160"/>
        <end position="182"/>
    </location>
</feature>
<feature type="compositionally biased region" description="Low complexity" evidence="1">
    <location>
        <begin position="49"/>
        <end position="60"/>
    </location>
</feature>
<evidence type="ECO:0000256" key="2">
    <source>
        <dbReference type="SAM" id="Phobius"/>
    </source>
</evidence>
<feature type="region of interest" description="Disordered" evidence="1">
    <location>
        <begin position="1"/>
        <end position="64"/>
    </location>
</feature>
<name>A0ABV6RBN0_9MICO</name>
<organism evidence="3 4">
    <name type="scientific">Brachybacterium hainanense</name>
    <dbReference type="NCBI Taxonomy" id="1541174"/>
    <lineage>
        <taxon>Bacteria</taxon>
        <taxon>Bacillati</taxon>
        <taxon>Actinomycetota</taxon>
        <taxon>Actinomycetes</taxon>
        <taxon>Micrococcales</taxon>
        <taxon>Dermabacteraceae</taxon>
        <taxon>Brachybacterium</taxon>
    </lineage>
</organism>
<comment type="caution">
    <text evidence="3">The sequence shown here is derived from an EMBL/GenBank/DDBJ whole genome shotgun (WGS) entry which is preliminary data.</text>
</comment>
<keyword evidence="4" id="KW-1185">Reference proteome</keyword>
<accession>A0ABV6RBN0</accession>
<feature type="transmembrane region" description="Helical" evidence="2">
    <location>
        <begin position="238"/>
        <end position="262"/>
    </location>
</feature>
<proteinExistence type="predicted"/>
<evidence type="ECO:0000313" key="3">
    <source>
        <dbReference type="EMBL" id="MFC0673782.1"/>
    </source>
</evidence>
<dbReference type="RefSeq" id="WP_376979620.1">
    <property type="nucleotide sequence ID" value="NZ_JBHLSV010000007.1"/>
</dbReference>
<sequence>MTESSDAPTSRPHGRRARRLTPEEAAELEARAAQEAVDQTGPIPPLRGAVAAPPADAPVPKLRKFGRRARVVELADAPDEVEVTGESAAVEDHDDLQLSGGSSAGSWSAGDEDTVSVPVITDAMAAPVSAQELASSPGSAEPATDVLTVIPDDLAPRATESPVVAGSVHSTTGQPIAPAAGAATGAAPVATLQRTPARDSDGVELGELGAAEAPDPRPAPRFDGKVLHRPERTASHRILWLVWILIALAIVALVILLVTGVIGSGLGGSADAAPHHAAPALLAGLGLDTAPWRGISA</sequence>
<evidence type="ECO:0000313" key="4">
    <source>
        <dbReference type="Proteomes" id="UP001589793"/>
    </source>
</evidence>
<dbReference type="Proteomes" id="UP001589793">
    <property type="component" value="Unassembled WGS sequence"/>
</dbReference>
<feature type="compositionally biased region" description="Low complexity" evidence="1">
    <location>
        <begin position="99"/>
        <end position="109"/>
    </location>
</feature>
<keyword evidence="2" id="KW-0812">Transmembrane</keyword>
<evidence type="ECO:0000256" key="1">
    <source>
        <dbReference type="SAM" id="MobiDB-lite"/>
    </source>
</evidence>
<dbReference type="EMBL" id="JBHLSV010000007">
    <property type="protein sequence ID" value="MFC0673782.1"/>
    <property type="molecule type" value="Genomic_DNA"/>
</dbReference>
<feature type="region of interest" description="Disordered" evidence="1">
    <location>
        <begin position="76"/>
        <end position="112"/>
    </location>
</feature>
<gene>
    <name evidence="3" type="ORF">ACFFF6_07420</name>
</gene>
<evidence type="ECO:0008006" key="5">
    <source>
        <dbReference type="Google" id="ProtNLM"/>
    </source>
</evidence>
<reference evidence="3 4" key="1">
    <citation type="submission" date="2024-09" db="EMBL/GenBank/DDBJ databases">
        <authorList>
            <person name="Sun Q."/>
            <person name="Mori K."/>
        </authorList>
    </citation>
    <scope>NUCLEOTIDE SEQUENCE [LARGE SCALE GENOMIC DNA]</scope>
    <source>
        <strain evidence="3 4">CICC 10874</strain>
    </source>
</reference>
<feature type="compositionally biased region" description="Low complexity" evidence="1">
    <location>
        <begin position="171"/>
        <end position="182"/>
    </location>
</feature>
<protein>
    <recommendedName>
        <fullName evidence="5">Peptidoglycan-binding protein</fullName>
    </recommendedName>
</protein>
<keyword evidence="2" id="KW-1133">Transmembrane helix</keyword>
<keyword evidence="2" id="KW-0472">Membrane</keyword>